<feature type="compositionally biased region" description="Low complexity" evidence="1">
    <location>
        <begin position="1"/>
        <end position="19"/>
    </location>
</feature>
<dbReference type="AlphaFoldDB" id="A0A8H3IVF2"/>
<feature type="region of interest" description="Disordered" evidence="1">
    <location>
        <begin position="1"/>
        <end position="28"/>
    </location>
</feature>
<dbReference type="EMBL" id="CAJPDS010000072">
    <property type="protein sequence ID" value="CAF9934073.1"/>
    <property type="molecule type" value="Genomic_DNA"/>
</dbReference>
<sequence length="197" mass="21064">MYASDSSSDTSSERSLSPSSSPPSSPPGFAFANPIAVPLKSVLSPPTMTDYFSLSPATPPSSPFNSLNSHSICAFPSWPVGDCLSTSITSPTTSSSPCNYMGKPASSHVSDDDLLDLEELELRGGMRIAPGFPSVQLQGDGCIPWEATRQPPVVIKLDEGRRERGILSKPKSRRRRSSPLKDRRIVVKMSPIAEGAE</sequence>
<dbReference type="Proteomes" id="UP000664521">
    <property type="component" value="Unassembled WGS sequence"/>
</dbReference>
<organism evidence="2 3">
    <name type="scientific">Heterodermia speciosa</name>
    <dbReference type="NCBI Taxonomy" id="116794"/>
    <lineage>
        <taxon>Eukaryota</taxon>
        <taxon>Fungi</taxon>
        <taxon>Dikarya</taxon>
        <taxon>Ascomycota</taxon>
        <taxon>Pezizomycotina</taxon>
        <taxon>Lecanoromycetes</taxon>
        <taxon>OSLEUM clade</taxon>
        <taxon>Lecanoromycetidae</taxon>
        <taxon>Caliciales</taxon>
        <taxon>Physciaceae</taxon>
        <taxon>Heterodermia</taxon>
    </lineage>
</organism>
<reference evidence="2" key="1">
    <citation type="submission" date="2021-03" db="EMBL/GenBank/DDBJ databases">
        <authorList>
            <person name="Tagirdzhanova G."/>
        </authorList>
    </citation>
    <scope>NUCLEOTIDE SEQUENCE</scope>
</reference>
<proteinExistence type="predicted"/>
<evidence type="ECO:0000313" key="3">
    <source>
        <dbReference type="Proteomes" id="UP000664521"/>
    </source>
</evidence>
<name>A0A8H3IVF2_9LECA</name>
<gene>
    <name evidence="2" type="ORF">HETSPECPRED_009097</name>
</gene>
<comment type="caution">
    <text evidence="2">The sequence shown here is derived from an EMBL/GenBank/DDBJ whole genome shotgun (WGS) entry which is preliminary data.</text>
</comment>
<dbReference type="OrthoDB" id="5417394at2759"/>
<keyword evidence="3" id="KW-1185">Reference proteome</keyword>
<evidence type="ECO:0000256" key="1">
    <source>
        <dbReference type="SAM" id="MobiDB-lite"/>
    </source>
</evidence>
<protein>
    <submittedName>
        <fullName evidence="2">Uncharacterized protein</fullName>
    </submittedName>
</protein>
<evidence type="ECO:0000313" key="2">
    <source>
        <dbReference type="EMBL" id="CAF9934073.1"/>
    </source>
</evidence>
<accession>A0A8H3IVF2</accession>
<feature type="region of interest" description="Disordered" evidence="1">
    <location>
        <begin position="160"/>
        <end position="197"/>
    </location>
</feature>